<evidence type="ECO:0000313" key="2">
    <source>
        <dbReference type="Proteomes" id="UP000235616"/>
    </source>
</evidence>
<dbReference type="Pfam" id="PF14384">
    <property type="entry name" value="BrnA_antitoxin"/>
    <property type="match status" value="1"/>
</dbReference>
<dbReference type="EMBL" id="PNYA01000009">
    <property type="protein sequence ID" value="PMS19985.1"/>
    <property type="molecule type" value="Genomic_DNA"/>
</dbReference>
<sequence>MSKRKVSEPTNDNPIWGDAEFARARNAETVLPELFGAEAAAQMLKRRGRPKSANAKVALKLRIDPDVVEAYRAQGSGWQTRINEALRDYAKSHGLL</sequence>
<proteinExistence type="predicted"/>
<comment type="caution">
    <text evidence="1">The sequence shown here is derived from an EMBL/GenBank/DDBJ whole genome shotgun (WGS) entry which is preliminary data.</text>
</comment>
<dbReference type="OrthoDB" id="9796641at2"/>
<dbReference type="AlphaFoldDB" id="A0A2N7VS58"/>
<protein>
    <submittedName>
        <fullName evidence="1">Antitoxin</fullName>
    </submittedName>
</protein>
<reference evidence="1 2" key="1">
    <citation type="submission" date="2018-01" db="EMBL/GenBank/DDBJ databases">
        <title>Whole genome analyses suggest that Burkholderia sensu lato contains two further novel genera in the rhizoxinica-symbiotica group Mycetohabitans gen. nov., and Trinickia gen. nov.: implications for the evolution of diazotrophy and nodulation in the Burkholderiaceae.</title>
        <authorList>
            <person name="Estrada-de los Santos P."/>
            <person name="Palmer M."/>
            <person name="Chavez-Ramirez B."/>
            <person name="Beukes C."/>
            <person name="Steenkamp E.T."/>
            <person name="Hirsch A.M."/>
            <person name="Manyaka P."/>
            <person name="Maluk M."/>
            <person name="Lafos M."/>
            <person name="Crook M."/>
            <person name="Gross E."/>
            <person name="Simon M.F."/>
            <person name="Bueno dos Reis Junior F."/>
            <person name="Poole P.S."/>
            <person name="Venter S.N."/>
            <person name="James E.K."/>
        </authorList>
    </citation>
    <scope>NUCLEOTIDE SEQUENCE [LARGE SCALE GENOMIC DNA]</scope>
    <source>
        <strain evidence="1 2">GIMN1.004</strain>
    </source>
</reference>
<name>A0A2N7VS58_9BURK</name>
<gene>
    <name evidence="1" type="ORF">C0Z18_11215</name>
</gene>
<evidence type="ECO:0000313" key="1">
    <source>
        <dbReference type="EMBL" id="PMS19985.1"/>
    </source>
</evidence>
<accession>A0A2N7VS58</accession>
<dbReference type="InterPro" id="IPR025528">
    <property type="entry name" value="BrnA_antitoxin"/>
</dbReference>
<dbReference type="Proteomes" id="UP000235616">
    <property type="component" value="Unassembled WGS sequence"/>
</dbReference>
<organism evidence="1 2">
    <name type="scientific">Trinickia dabaoshanensis</name>
    <dbReference type="NCBI Taxonomy" id="564714"/>
    <lineage>
        <taxon>Bacteria</taxon>
        <taxon>Pseudomonadati</taxon>
        <taxon>Pseudomonadota</taxon>
        <taxon>Betaproteobacteria</taxon>
        <taxon>Burkholderiales</taxon>
        <taxon>Burkholderiaceae</taxon>
        <taxon>Trinickia</taxon>
    </lineage>
</organism>
<keyword evidence="2" id="KW-1185">Reference proteome</keyword>